<dbReference type="Pfam" id="PF00057">
    <property type="entry name" value="Ldl_recept_a"/>
    <property type="match status" value="1"/>
</dbReference>
<evidence type="ECO:0000256" key="1">
    <source>
        <dbReference type="ARBA" id="ARBA00022614"/>
    </source>
</evidence>
<keyword evidence="6" id="KW-0503">Monooxygenase</keyword>
<keyword evidence="5" id="KW-0732">Signal</keyword>
<keyword evidence="6" id="KW-0560">Oxidoreductase</keyword>
<dbReference type="InterPro" id="IPR023415">
    <property type="entry name" value="LDLR_class-A_CS"/>
</dbReference>
<organism evidence="6 7">
    <name type="scientific">Dinothrombium tinctorium</name>
    <dbReference type="NCBI Taxonomy" id="1965070"/>
    <lineage>
        <taxon>Eukaryota</taxon>
        <taxon>Metazoa</taxon>
        <taxon>Ecdysozoa</taxon>
        <taxon>Arthropoda</taxon>
        <taxon>Chelicerata</taxon>
        <taxon>Arachnida</taxon>
        <taxon>Acari</taxon>
        <taxon>Acariformes</taxon>
        <taxon>Trombidiformes</taxon>
        <taxon>Prostigmata</taxon>
        <taxon>Anystina</taxon>
        <taxon>Parasitengona</taxon>
        <taxon>Trombidioidea</taxon>
        <taxon>Trombidiidae</taxon>
        <taxon>Dinothrombium</taxon>
    </lineage>
</organism>
<dbReference type="InterPro" id="IPR003591">
    <property type="entry name" value="Leu-rich_rpt_typical-subtyp"/>
</dbReference>
<dbReference type="PROSITE" id="PS01209">
    <property type="entry name" value="LDLRA_1"/>
    <property type="match status" value="1"/>
</dbReference>
<dbReference type="Gene3D" id="4.10.400.10">
    <property type="entry name" value="Low-density Lipoprotein Receptor"/>
    <property type="match status" value="1"/>
</dbReference>
<dbReference type="SUPFAM" id="SSF52058">
    <property type="entry name" value="L domain-like"/>
    <property type="match status" value="1"/>
</dbReference>
<dbReference type="SUPFAM" id="SSF57424">
    <property type="entry name" value="LDL receptor-like module"/>
    <property type="match status" value="1"/>
</dbReference>
<feature type="chain" id="PRO_5018675879" evidence="5">
    <location>
        <begin position="23"/>
        <end position="484"/>
    </location>
</feature>
<dbReference type="OrthoDB" id="6500570at2759"/>
<dbReference type="PROSITE" id="PS50068">
    <property type="entry name" value="LDLRA_2"/>
    <property type="match status" value="1"/>
</dbReference>
<dbReference type="EMBL" id="NCKU01003537">
    <property type="protein sequence ID" value="RWS07342.1"/>
    <property type="molecule type" value="Genomic_DNA"/>
</dbReference>
<keyword evidence="3 4" id="KW-1015">Disulfide bond</keyword>
<dbReference type="SMART" id="SM00192">
    <property type="entry name" value="LDLa"/>
    <property type="match status" value="1"/>
</dbReference>
<feature type="disulfide bond" evidence="4">
    <location>
        <begin position="406"/>
        <end position="424"/>
    </location>
</feature>
<sequence>MSVTRFECNLLVLLSLWSFTSESTVAAAASNKCPSITAIKPCKCDQLKQRVICSSSKKFDSSKVFKSIKTNDRNVFVEFYANPLPFFTLDEHFFDGLRFRRISIVNSDLFYIDPNAFKDIETTIRALIFTNNKLSNFMIPGRGDLFDAFRYISDLRVIVLHSNQLTEIPSNAFVPSHQQPSKLWFIDLSKNVITTIGENAFASLEHLTYLDLSNNRLKYLKRNSFAMISRKVARKLTMFISDNALNANSFEIGIWTNINRPLELYLHRNEITFLNRSIFEPLLLSDIRHSFELEENLFACDCKFKWIFDRQTLFKQRLKGITCHRNEDVWNLNASFFRNCSSLEYKANIESDASVAKEANVSREMASSETYHSNHTEVKMKSFAENEILTGDMQEGRYCPVGFYHCQHGACIPLSYVCNSKSECIHGDDEDYCDRKNQAVKEVLLSLLLACSANASSALRSINFNFNNDTIKLIKKLSFDIELT</sequence>
<accession>A0A3S3P870</accession>
<proteinExistence type="predicted"/>
<keyword evidence="1" id="KW-0433">Leucine-rich repeat</keyword>
<dbReference type="SMART" id="SM00369">
    <property type="entry name" value="LRR_TYP"/>
    <property type="match status" value="4"/>
</dbReference>
<evidence type="ECO:0000256" key="3">
    <source>
        <dbReference type="ARBA" id="ARBA00023157"/>
    </source>
</evidence>
<dbReference type="PANTHER" id="PTHR24366">
    <property type="entry name" value="IG(IMMUNOGLOBULIN) AND LRR(LEUCINE RICH REPEAT) DOMAINS"/>
    <property type="match status" value="1"/>
</dbReference>
<dbReference type="PROSITE" id="PS51450">
    <property type="entry name" value="LRR"/>
    <property type="match status" value="1"/>
</dbReference>
<dbReference type="CDD" id="cd00112">
    <property type="entry name" value="LDLa"/>
    <property type="match status" value="1"/>
</dbReference>
<dbReference type="Pfam" id="PF13855">
    <property type="entry name" value="LRR_8"/>
    <property type="match status" value="1"/>
</dbReference>
<keyword evidence="7" id="KW-1185">Reference proteome</keyword>
<evidence type="ECO:0000256" key="2">
    <source>
        <dbReference type="ARBA" id="ARBA00022737"/>
    </source>
</evidence>
<evidence type="ECO:0000256" key="5">
    <source>
        <dbReference type="SAM" id="SignalP"/>
    </source>
</evidence>
<evidence type="ECO:0000256" key="4">
    <source>
        <dbReference type="PROSITE-ProRule" id="PRU00124"/>
    </source>
</evidence>
<reference evidence="6 7" key="1">
    <citation type="journal article" date="2018" name="Gigascience">
        <title>Genomes of trombidid mites reveal novel predicted allergens and laterally-transferred genes associated with secondary metabolism.</title>
        <authorList>
            <person name="Dong X."/>
            <person name="Chaisiri K."/>
            <person name="Xia D."/>
            <person name="Armstrong S.D."/>
            <person name="Fang Y."/>
            <person name="Donnelly M.J."/>
            <person name="Kadowaki T."/>
            <person name="McGarry J.W."/>
            <person name="Darby A.C."/>
            <person name="Makepeace B.L."/>
        </authorList>
    </citation>
    <scope>NUCLEOTIDE SEQUENCE [LARGE SCALE GENOMIC DNA]</scope>
    <source>
        <strain evidence="6">UoL-WK</strain>
    </source>
</reference>
<feature type="signal peptide" evidence="5">
    <location>
        <begin position="1"/>
        <end position="22"/>
    </location>
</feature>
<dbReference type="AlphaFoldDB" id="A0A3S3P870"/>
<comment type="caution">
    <text evidence="6">The sequence shown here is derived from an EMBL/GenBank/DDBJ whole genome shotgun (WGS) entry which is preliminary data.</text>
</comment>
<dbReference type="InterPro" id="IPR001611">
    <property type="entry name" value="Leu-rich_rpt"/>
</dbReference>
<dbReference type="InterPro" id="IPR032675">
    <property type="entry name" value="LRR_dom_sf"/>
</dbReference>
<feature type="disulfide bond" evidence="4">
    <location>
        <begin position="399"/>
        <end position="411"/>
    </location>
</feature>
<dbReference type="GO" id="GO:0004497">
    <property type="term" value="F:monooxygenase activity"/>
    <property type="evidence" value="ECO:0007669"/>
    <property type="project" value="UniProtKB-KW"/>
</dbReference>
<dbReference type="InterPro" id="IPR036055">
    <property type="entry name" value="LDL_receptor-like_sf"/>
</dbReference>
<dbReference type="PANTHER" id="PTHR24366:SF96">
    <property type="entry name" value="LEUCINE RICH REPEAT CONTAINING 53"/>
    <property type="match status" value="1"/>
</dbReference>
<keyword evidence="2" id="KW-0677">Repeat</keyword>
<protein>
    <submittedName>
        <fullName evidence="6">Oplophorus-luciferin 2-monooxygenase non-catalytic subunit-like protein</fullName>
    </submittedName>
</protein>
<dbReference type="Gene3D" id="3.80.10.10">
    <property type="entry name" value="Ribonuclease Inhibitor"/>
    <property type="match status" value="2"/>
</dbReference>
<evidence type="ECO:0000313" key="7">
    <source>
        <dbReference type="Proteomes" id="UP000285301"/>
    </source>
</evidence>
<evidence type="ECO:0000313" key="6">
    <source>
        <dbReference type="EMBL" id="RWS07342.1"/>
    </source>
</evidence>
<feature type="disulfide bond" evidence="4">
    <location>
        <begin position="418"/>
        <end position="433"/>
    </location>
</feature>
<gene>
    <name evidence="6" type="ORF">B4U79_16139</name>
</gene>
<name>A0A3S3P870_9ACAR</name>
<dbReference type="Proteomes" id="UP000285301">
    <property type="component" value="Unassembled WGS sequence"/>
</dbReference>
<dbReference type="STRING" id="1965070.A0A3S3P870"/>
<dbReference type="InterPro" id="IPR002172">
    <property type="entry name" value="LDrepeatLR_classA_rpt"/>
</dbReference>